<dbReference type="SUPFAM" id="SSF52540">
    <property type="entry name" value="P-loop containing nucleoside triphosphate hydrolases"/>
    <property type="match status" value="2"/>
</dbReference>
<dbReference type="Pfam" id="PF00270">
    <property type="entry name" value="DEAD"/>
    <property type="match status" value="1"/>
</dbReference>
<dbReference type="Gene3D" id="3.40.50.300">
    <property type="entry name" value="P-loop containing nucleotide triphosphate hydrolases"/>
    <property type="match status" value="2"/>
</dbReference>
<keyword evidence="6 15" id="KW-0347">Helicase</keyword>
<dbReference type="CDD" id="cd18811">
    <property type="entry name" value="SF2_C_RecG"/>
    <property type="match status" value="1"/>
</dbReference>
<dbReference type="Gene3D" id="2.40.50.140">
    <property type="entry name" value="Nucleic acid-binding proteins"/>
    <property type="match status" value="1"/>
</dbReference>
<dbReference type="InterPro" id="IPR004609">
    <property type="entry name" value="ATP-dep_DNA_helicase_RecG"/>
</dbReference>
<dbReference type="SMART" id="SM00490">
    <property type="entry name" value="HELICc"/>
    <property type="match status" value="1"/>
</dbReference>
<keyword evidence="9 15" id="KW-0233">DNA recombination</keyword>
<organism evidence="18 19">
    <name type="scientific">Legionella busanensis</name>
    <dbReference type="NCBI Taxonomy" id="190655"/>
    <lineage>
        <taxon>Bacteria</taxon>
        <taxon>Pseudomonadati</taxon>
        <taxon>Pseudomonadota</taxon>
        <taxon>Gammaproteobacteria</taxon>
        <taxon>Legionellales</taxon>
        <taxon>Legionellaceae</taxon>
        <taxon>Legionella</taxon>
    </lineage>
</organism>
<evidence type="ECO:0000313" key="18">
    <source>
        <dbReference type="EMBL" id="STX50573.1"/>
    </source>
</evidence>
<dbReference type="SMART" id="SM00487">
    <property type="entry name" value="DEXDc"/>
    <property type="match status" value="1"/>
</dbReference>
<evidence type="ECO:0000256" key="2">
    <source>
        <dbReference type="ARBA" id="ARBA00017846"/>
    </source>
</evidence>
<evidence type="ECO:0000256" key="14">
    <source>
        <dbReference type="ARBA" id="ARBA00048988"/>
    </source>
</evidence>
<dbReference type="EC" id="5.6.2.4" evidence="13 15"/>
<keyword evidence="11" id="KW-0413">Isomerase</keyword>
<dbReference type="AlphaFoldDB" id="A0A378JJT1"/>
<evidence type="ECO:0000313" key="19">
    <source>
        <dbReference type="Proteomes" id="UP000254794"/>
    </source>
</evidence>
<dbReference type="InterPro" id="IPR012340">
    <property type="entry name" value="NA-bd_OB-fold"/>
</dbReference>
<dbReference type="GO" id="GO:0006281">
    <property type="term" value="P:DNA repair"/>
    <property type="evidence" value="ECO:0007669"/>
    <property type="project" value="UniProtKB-UniRule"/>
</dbReference>
<evidence type="ECO:0000256" key="1">
    <source>
        <dbReference type="ARBA" id="ARBA00007504"/>
    </source>
</evidence>
<keyword evidence="4 15" id="KW-0227">DNA damage</keyword>
<evidence type="ECO:0000256" key="12">
    <source>
        <dbReference type="ARBA" id="ARBA00034617"/>
    </source>
</evidence>
<dbReference type="NCBIfam" id="TIGR00643">
    <property type="entry name" value="recG"/>
    <property type="match status" value="1"/>
</dbReference>
<keyword evidence="19" id="KW-1185">Reference proteome</keyword>
<dbReference type="FunFam" id="3.40.50.300:FF:000391">
    <property type="entry name" value="ATP-dependent DNA helicase RecG"/>
    <property type="match status" value="1"/>
</dbReference>
<dbReference type="PANTHER" id="PTHR47964:SF1">
    <property type="entry name" value="ATP-DEPENDENT DNA HELICASE HOMOLOG RECG, CHLOROPLASTIC"/>
    <property type="match status" value="1"/>
</dbReference>
<dbReference type="InterPro" id="IPR011545">
    <property type="entry name" value="DEAD/DEAH_box_helicase_dom"/>
</dbReference>
<evidence type="ECO:0000256" key="6">
    <source>
        <dbReference type="ARBA" id="ARBA00022806"/>
    </source>
</evidence>
<evidence type="ECO:0000256" key="10">
    <source>
        <dbReference type="ARBA" id="ARBA00023204"/>
    </source>
</evidence>
<dbReference type="OrthoDB" id="9804325at2"/>
<keyword evidence="10 15" id="KW-0234">DNA repair</keyword>
<keyword evidence="8" id="KW-0238">DNA-binding</keyword>
<evidence type="ECO:0000256" key="3">
    <source>
        <dbReference type="ARBA" id="ARBA00022741"/>
    </source>
</evidence>
<dbReference type="InterPro" id="IPR045562">
    <property type="entry name" value="RecG_dom3_C"/>
</dbReference>
<name>A0A378JJT1_9GAMM</name>
<dbReference type="CDD" id="cd04488">
    <property type="entry name" value="RecG_wedge_OBF"/>
    <property type="match status" value="1"/>
</dbReference>
<comment type="catalytic activity">
    <reaction evidence="12 15">
        <text>Couples ATP hydrolysis with the unwinding of duplex DNA by translocating in the 3'-5' direction.</text>
        <dbReference type="EC" id="5.6.2.4"/>
    </reaction>
</comment>
<dbReference type="EMBL" id="UGOD01000001">
    <property type="protein sequence ID" value="STX50573.1"/>
    <property type="molecule type" value="Genomic_DNA"/>
</dbReference>
<protein>
    <recommendedName>
        <fullName evidence="2 15">ATP-dependent DNA helicase RecG</fullName>
        <ecNumber evidence="13 15">5.6.2.4</ecNumber>
    </recommendedName>
</protein>
<evidence type="ECO:0000256" key="4">
    <source>
        <dbReference type="ARBA" id="ARBA00022763"/>
    </source>
</evidence>
<dbReference type="GO" id="GO:0006310">
    <property type="term" value="P:DNA recombination"/>
    <property type="evidence" value="ECO:0007669"/>
    <property type="project" value="UniProtKB-UniRule"/>
</dbReference>
<keyword evidence="3 15" id="KW-0547">Nucleotide-binding</keyword>
<keyword evidence="7 15" id="KW-0067">ATP-binding</keyword>
<dbReference type="SUPFAM" id="SSF50249">
    <property type="entry name" value="Nucleic acid-binding proteins"/>
    <property type="match status" value="1"/>
</dbReference>
<dbReference type="InterPro" id="IPR027417">
    <property type="entry name" value="P-loop_NTPase"/>
</dbReference>
<dbReference type="InterPro" id="IPR001650">
    <property type="entry name" value="Helicase_C-like"/>
</dbReference>
<dbReference type="GO" id="GO:0005524">
    <property type="term" value="F:ATP binding"/>
    <property type="evidence" value="ECO:0007669"/>
    <property type="project" value="UniProtKB-KW"/>
</dbReference>
<dbReference type="NCBIfam" id="NF008163">
    <property type="entry name" value="PRK10917.1-1"/>
    <property type="match status" value="1"/>
</dbReference>
<evidence type="ECO:0000256" key="5">
    <source>
        <dbReference type="ARBA" id="ARBA00022801"/>
    </source>
</evidence>
<evidence type="ECO:0000259" key="17">
    <source>
        <dbReference type="PROSITE" id="PS51194"/>
    </source>
</evidence>
<dbReference type="Proteomes" id="UP000254794">
    <property type="component" value="Unassembled WGS sequence"/>
</dbReference>
<comment type="similarity">
    <text evidence="1 15">Belongs to the helicase family. RecG subfamily.</text>
</comment>
<comment type="function">
    <text evidence="15">Plays a critical role in recombination and DNA repair. Helps process Holliday junction intermediates to mature products by catalyzing branch migration. Has replication fork regression activity, unwinds stalled or blocked replication forks to make a HJ that can be resolved. Has a DNA unwinding activity characteristic of a DNA helicase with 3'-5' polarity.</text>
</comment>
<accession>A0A378JJT1</accession>
<dbReference type="GO" id="GO:0016887">
    <property type="term" value="F:ATP hydrolysis activity"/>
    <property type="evidence" value="ECO:0007669"/>
    <property type="project" value="RHEA"/>
</dbReference>
<dbReference type="GO" id="GO:0043138">
    <property type="term" value="F:3'-5' DNA helicase activity"/>
    <property type="evidence" value="ECO:0007669"/>
    <property type="project" value="UniProtKB-EC"/>
</dbReference>
<evidence type="ECO:0000256" key="13">
    <source>
        <dbReference type="ARBA" id="ARBA00034808"/>
    </source>
</evidence>
<dbReference type="InterPro" id="IPR033454">
    <property type="entry name" value="RecG_wedge"/>
</dbReference>
<dbReference type="InterPro" id="IPR014001">
    <property type="entry name" value="Helicase_ATP-bd"/>
</dbReference>
<dbReference type="CDD" id="cd17992">
    <property type="entry name" value="DEXHc_RecG"/>
    <property type="match status" value="1"/>
</dbReference>
<evidence type="ECO:0000256" key="9">
    <source>
        <dbReference type="ARBA" id="ARBA00023172"/>
    </source>
</evidence>
<dbReference type="Pfam" id="PF17191">
    <property type="entry name" value="RecG_wedge"/>
    <property type="match status" value="1"/>
</dbReference>
<dbReference type="PROSITE" id="PS51192">
    <property type="entry name" value="HELICASE_ATP_BIND_1"/>
    <property type="match status" value="1"/>
</dbReference>
<dbReference type="GO" id="GO:0003677">
    <property type="term" value="F:DNA binding"/>
    <property type="evidence" value="ECO:0007669"/>
    <property type="project" value="UniProtKB-KW"/>
</dbReference>
<dbReference type="PROSITE" id="PS51194">
    <property type="entry name" value="HELICASE_CTER"/>
    <property type="match status" value="1"/>
</dbReference>
<evidence type="ECO:0000256" key="7">
    <source>
        <dbReference type="ARBA" id="ARBA00022840"/>
    </source>
</evidence>
<dbReference type="NCBIfam" id="NF008165">
    <property type="entry name" value="PRK10917.1-3"/>
    <property type="match status" value="1"/>
</dbReference>
<dbReference type="Pfam" id="PF19833">
    <property type="entry name" value="RecG_dom3_C"/>
    <property type="match status" value="1"/>
</dbReference>
<evidence type="ECO:0000259" key="16">
    <source>
        <dbReference type="PROSITE" id="PS51192"/>
    </source>
</evidence>
<dbReference type="RefSeq" id="WP_115330282.1">
    <property type="nucleotide sequence ID" value="NZ_CAAAHP010000004.1"/>
</dbReference>
<comment type="catalytic activity">
    <reaction evidence="14 15">
        <text>ATP + H2O = ADP + phosphate + H(+)</text>
        <dbReference type="Rhea" id="RHEA:13065"/>
        <dbReference type="ChEBI" id="CHEBI:15377"/>
        <dbReference type="ChEBI" id="CHEBI:15378"/>
        <dbReference type="ChEBI" id="CHEBI:30616"/>
        <dbReference type="ChEBI" id="CHEBI:43474"/>
        <dbReference type="ChEBI" id="CHEBI:456216"/>
        <dbReference type="EC" id="5.6.2.4"/>
    </reaction>
</comment>
<proteinExistence type="inferred from homology"/>
<reference evidence="18 19" key="1">
    <citation type="submission" date="2018-06" db="EMBL/GenBank/DDBJ databases">
        <authorList>
            <consortium name="Pathogen Informatics"/>
            <person name="Doyle S."/>
        </authorList>
    </citation>
    <scope>NUCLEOTIDE SEQUENCE [LARGE SCALE GENOMIC DNA]</scope>
    <source>
        <strain evidence="18 19">NCTC13316</strain>
    </source>
</reference>
<dbReference type="NCBIfam" id="NF008168">
    <property type="entry name" value="PRK10917.2-2"/>
    <property type="match status" value="1"/>
</dbReference>
<dbReference type="PANTHER" id="PTHR47964">
    <property type="entry name" value="ATP-DEPENDENT DNA HELICASE HOMOLOG RECG, CHLOROPLASTIC"/>
    <property type="match status" value="1"/>
</dbReference>
<dbReference type="InterPro" id="IPR047112">
    <property type="entry name" value="RecG/Mfd"/>
</dbReference>
<gene>
    <name evidence="18" type="primary">recG</name>
    <name evidence="18" type="ORF">NCTC13316_00656</name>
</gene>
<feature type="domain" description="Helicase ATP-binding" evidence="16">
    <location>
        <begin position="282"/>
        <end position="447"/>
    </location>
</feature>
<evidence type="ECO:0000256" key="8">
    <source>
        <dbReference type="ARBA" id="ARBA00023125"/>
    </source>
</evidence>
<dbReference type="Pfam" id="PF00271">
    <property type="entry name" value="Helicase_C"/>
    <property type="match status" value="1"/>
</dbReference>
<feature type="domain" description="Helicase C-terminal" evidence="17">
    <location>
        <begin position="466"/>
        <end position="626"/>
    </location>
</feature>
<keyword evidence="5 15" id="KW-0378">Hydrolase</keyword>
<evidence type="ECO:0000256" key="15">
    <source>
        <dbReference type="RuleBase" id="RU363016"/>
    </source>
</evidence>
<sequence>MLSNTCDILPGVGPALVNKLNRCGIKTIGDLLFHLPYRYQDRTRITPIQDLRLNEYCVIVGQICKIEIKYGKRMMLYCYVQDRTKGILRLRFFHFNKQQLNTLKTNTWLRAFGEVRDFANQFEMIHPEYRILDNEHDVKVDETLTPIYSTTEGLTQSRLRQIIKMTLANYQSELEQLEWMTHEQLKNYNFPPLGQAITFLHSPSPDTTMNTLESGTHPALQRMSFDELLAQRLSMQFARHYRNQFYAPPLLFNELLYKQFLDQLPFALTEAQLRVSLEIKEDLNKNKPMLRLIQGDVGCGKTTVAAIAALQAIAQGYQVALMAPTDLLSEQHAINFQKWFSPLGIHCVRLSGKMKVKQKREILTQLTTDKCHIAIGTHALFQEGVEFYQLGLIIIDEQHRFGVEQRLLLQQKGQQEKFMPHQLLMTATPIPRTLAMTQFAHLDISIIDALPPGRVPVHTAVVNQDKREQIIERLKAAIASGMQAYWVCTLIEESEKLQCTAASLTAKNLQEQLPGVRIGLVHGKMKPVEKEAIMAAFKKGELDLLVATTVIEVGVDVPNASLMIIENAERLGLSQLHQLRGRVGRGNNQSYCLLLYQSPLSEFGSERLQIMRATTDGFVIAERDLQLRGAGEFLGTKQTGYRQFKIANLPRDNALLPYVTHWANELVNTAPKTAQLIAKRWLGQFEQFLQS</sequence>
<evidence type="ECO:0000256" key="11">
    <source>
        <dbReference type="ARBA" id="ARBA00023235"/>
    </source>
</evidence>